<accession>A0ABX5LI89</accession>
<organism evidence="3 4">
    <name type="scientific">Hallerella porci</name>
    <dbReference type="NCBI Taxonomy" id="1945871"/>
    <lineage>
        <taxon>Bacteria</taxon>
        <taxon>Pseudomonadati</taxon>
        <taxon>Fibrobacterota</taxon>
        <taxon>Fibrobacteria</taxon>
        <taxon>Fibrobacterales</taxon>
        <taxon>Fibrobacteraceae</taxon>
        <taxon>Hallerella</taxon>
    </lineage>
</organism>
<keyword evidence="1" id="KW-0732">Signal</keyword>
<proteinExistence type="predicted"/>
<evidence type="ECO:0000313" key="3">
    <source>
        <dbReference type="EMBL" id="PWK93189.1"/>
    </source>
</evidence>
<feature type="domain" description="Thioredoxin" evidence="2">
    <location>
        <begin position="21"/>
        <end position="179"/>
    </location>
</feature>
<evidence type="ECO:0000259" key="2">
    <source>
        <dbReference type="PROSITE" id="PS51352"/>
    </source>
</evidence>
<evidence type="ECO:0000313" key="4">
    <source>
        <dbReference type="Proteomes" id="UP000245523"/>
    </source>
</evidence>
<dbReference type="EMBL" id="QGHD01000030">
    <property type="protein sequence ID" value="PWK93189.1"/>
    <property type="molecule type" value="Genomic_DNA"/>
</dbReference>
<dbReference type="RefSeq" id="WP_106199763.1">
    <property type="nucleotide sequence ID" value="NZ_JAXEIU010000015.1"/>
</dbReference>
<gene>
    <name evidence="3" type="ORF">B0H50_13013</name>
</gene>
<dbReference type="Proteomes" id="UP000245523">
    <property type="component" value="Unassembled WGS sequence"/>
</dbReference>
<feature type="chain" id="PRO_5046483656" evidence="1">
    <location>
        <begin position="21"/>
        <end position="179"/>
    </location>
</feature>
<dbReference type="InterPro" id="IPR050553">
    <property type="entry name" value="Thioredoxin_ResA/DsbE_sf"/>
</dbReference>
<sequence length="179" mass="19945">MSLFSRILPLVAICSVFAFAQNANKAQPPEVLKDSTTGEVQKIDFTIPLSGVNDPGMLFAHFSEKPLLIYYFSPKCPHCQAHFPAIQDLIKKYEPQGLTGIGISIGGGIKKNDIRLFIDQFNASIPIFQDVNMKFGPKYGTGYVPVVFIVKKDGTFYRIGDLSKKTDEQLENLIKENLK</sequence>
<feature type="signal peptide" evidence="1">
    <location>
        <begin position="1"/>
        <end position="20"/>
    </location>
</feature>
<dbReference type="InterPro" id="IPR036249">
    <property type="entry name" value="Thioredoxin-like_sf"/>
</dbReference>
<reference evidence="3 4" key="1">
    <citation type="submission" date="2018-05" db="EMBL/GenBank/DDBJ databases">
        <title>Animal gut microbial communities from fecal samples from Wisconsin, USA.</title>
        <authorList>
            <person name="Neumann A."/>
        </authorList>
    </citation>
    <scope>NUCLEOTIDE SEQUENCE [LARGE SCALE GENOMIC DNA]</scope>
    <source>
        <strain evidence="3 4">UWS4</strain>
    </source>
</reference>
<dbReference type="PANTHER" id="PTHR42852:SF13">
    <property type="entry name" value="PROTEIN DIPZ"/>
    <property type="match status" value="1"/>
</dbReference>
<dbReference type="CDD" id="cd02966">
    <property type="entry name" value="TlpA_like_family"/>
    <property type="match status" value="1"/>
</dbReference>
<dbReference type="PANTHER" id="PTHR42852">
    <property type="entry name" value="THIOL:DISULFIDE INTERCHANGE PROTEIN DSBE"/>
    <property type="match status" value="1"/>
</dbReference>
<dbReference type="Pfam" id="PF00578">
    <property type="entry name" value="AhpC-TSA"/>
    <property type="match status" value="1"/>
</dbReference>
<keyword evidence="4" id="KW-1185">Reference proteome</keyword>
<protein>
    <submittedName>
        <fullName evidence="3">Peroxiredoxin</fullName>
    </submittedName>
</protein>
<dbReference type="Gene3D" id="3.40.30.10">
    <property type="entry name" value="Glutaredoxin"/>
    <property type="match status" value="1"/>
</dbReference>
<evidence type="ECO:0000256" key="1">
    <source>
        <dbReference type="SAM" id="SignalP"/>
    </source>
</evidence>
<dbReference type="InterPro" id="IPR000866">
    <property type="entry name" value="AhpC/TSA"/>
</dbReference>
<dbReference type="SUPFAM" id="SSF52833">
    <property type="entry name" value="Thioredoxin-like"/>
    <property type="match status" value="1"/>
</dbReference>
<dbReference type="PROSITE" id="PS51352">
    <property type="entry name" value="THIOREDOXIN_2"/>
    <property type="match status" value="1"/>
</dbReference>
<name>A0ABX5LI89_9BACT</name>
<comment type="caution">
    <text evidence="3">The sequence shown here is derived from an EMBL/GenBank/DDBJ whole genome shotgun (WGS) entry which is preliminary data.</text>
</comment>
<dbReference type="InterPro" id="IPR013766">
    <property type="entry name" value="Thioredoxin_domain"/>
</dbReference>